<dbReference type="AlphaFoldDB" id="A0A3R9Y734"/>
<evidence type="ECO:0000256" key="1">
    <source>
        <dbReference type="ARBA" id="ARBA00022679"/>
    </source>
</evidence>
<dbReference type="Gene3D" id="3.40.630.30">
    <property type="match status" value="1"/>
</dbReference>
<dbReference type="SUPFAM" id="SSF55729">
    <property type="entry name" value="Acyl-CoA N-acyltransferases (Nat)"/>
    <property type="match status" value="1"/>
</dbReference>
<evidence type="ECO:0000313" key="4">
    <source>
        <dbReference type="EMBL" id="RST85620.1"/>
    </source>
</evidence>
<gene>
    <name evidence="4" type="ORF">EJC49_14590</name>
</gene>
<keyword evidence="5" id="KW-1185">Reference proteome</keyword>
<evidence type="ECO:0000259" key="3">
    <source>
        <dbReference type="PROSITE" id="PS51186"/>
    </source>
</evidence>
<dbReference type="PANTHER" id="PTHR43800">
    <property type="entry name" value="PEPTIDYL-LYSINE N-ACETYLTRANSFERASE YJAB"/>
    <property type="match status" value="1"/>
</dbReference>
<protein>
    <submittedName>
        <fullName evidence="4">GNAT family N-acetyltransferase</fullName>
    </submittedName>
</protein>
<dbReference type="PANTHER" id="PTHR43800:SF1">
    <property type="entry name" value="PEPTIDYL-LYSINE N-ACETYLTRANSFERASE YJAB"/>
    <property type="match status" value="1"/>
</dbReference>
<evidence type="ECO:0000256" key="2">
    <source>
        <dbReference type="ARBA" id="ARBA00023315"/>
    </source>
</evidence>
<dbReference type="OrthoDB" id="9811979at2"/>
<dbReference type="PROSITE" id="PS51186">
    <property type="entry name" value="GNAT"/>
    <property type="match status" value="1"/>
</dbReference>
<organism evidence="4 5">
    <name type="scientific">Aquibium carbonis</name>
    <dbReference type="NCBI Taxonomy" id="2495581"/>
    <lineage>
        <taxon>Bacteria</taxon>
        <taxon>Pseudomonadati</taxon>
        <taxon>Pseudomonadota</taxon>
        <taxon>Alphaproteobacteria</taxon>
        <taxon>Hyphomicrobiales</taxon>
        <taxon>Phyllobacteriaceae</taxon>
        <taxon>Aquibium</taxon>
    </lineage>
</organism>
<comment type="caution">
    <text evidence="4">The sequence shown here is derived from an EMBL/GenBank/DDBJ whole genome shotgun (WGS) entry which is preliminary data.</text>
</comment>
<reference evidence="4 5" key="1">
    <citation type="submission" date="2018-12" db="EMBL/GenBank/DDBJ databases">
        <title>Mesorhizobium carbonis sp. nov., isolated from coal mine water.</title>
        <authorList>
            <person name="Xin W."/>
            <person name="Xu Z."/>
            <person name="Xiang F."/>
            <person name="Zhang J."/>
            <person name="Xi L."/>
            <person name="Liu J."/>
        </authorList>
    </citation>
    <scope>NUCLEOTIDE SEQUENCE [LARGE SCALE GENOMIC DNA]</scope>
    <source>
        <strain evidence="4 5">B2.3</strain>
    </source>
</reference>
<dbReference type="InterPro" id="IPR000182">
    <property type="entry name" value="GNAT_dom"/>
</dbReference>
<dbReference type="Pfam" id="PF13508">
    <property type="entry name" value="Acetyltransf_7"/>
    <property type="match status" value="1"/>
</dbReference>
<feature type="domain" description="N-acetyltransferase" evidence="3">
    <location>
        <begin position="2"/>
        <end position="149"/>
    </location>
</feature>
<keyword evidence="1 4" id="KW-0808">Transferase</keyword>
<evidence type="ECO:0000313" key="5">
    <source>
        <dbReference type="Proteomes" id="UP000278398"/>
    </source>
</evidence>
<dbReference type="RefSeq" id="WP_126700668.1">
    <property type="nucleotide sequence ID" value="NZ_RWKW01000052.1"/>
</dbReference>
<dbReference type="InterPro" id="IPR016181">
    <property type="entry name" value="Acyl_CoA_acyltransferase"/>
</dbReference>
<sequence length="149" mass="16766">MEGVRVAVEADLPEIRSLVADAYALYTPRIGRVAGPVLSDYAALVQQHAVHVLEDAHKIAGVLVVIEGEHGFLLDNVAVRLDAQGKGFGRRLLEYAETLGQRKGYEVLRLYTNEVMVENLALYGRLGYVETHRIEEDGYRRIYMKKRLV</sequence>
<accession>A0A3R9Y734</accession>
<dbReference type="EMBL" id="RWKW01000052">
    <property type="protein sequence ID" value="RST85620.1"/>
    <property type="molecule type" value="Genomic_DNA"/>
</dbReference>
<proteinExistence type="predicted"/>
<keyword evidence="2" id="KW-0012">Acyltransferase</keyword>
<dbReference type="GO" id="GO:0016747">
    <property type="term" value="F:acyltransferase activity, transferring groups other than amino-acyl groups"/>
    <property type="evidence" value="ECO:0007669"/>
    <property type="project" value="InterPro"/>
</dbReference>
<dbReference type="Proteomes" id="UP000278398">
    <property type="component" value="Unassembled WGS sequence"/>
</dbReference>
<name>A0A3R9Y734_9HYPH</name>
<dbReference type="CDD" id="cd04301">
    <property type="entry name" value="NAT_SF"/>
    <property type="match status" value="1"/>
</dbReference>